<name>A0A1I4BBH3_9PROT</name>
<evidence type="ECO:0000313" key="2">
    <source>
        <dbReference type="Proteomes" id="UP000199473"/>
    </source>
</evidence>
<organism evidence="1 2">
    <name type="scientific">Falsiroseomonas stagni DSM 19981</name>
    <dbReference type="NCBI Taxonomy" id="1123062"/>
    <lineage>
        <taxon>Bacteria</taxon>
        <taxon>Pseudomonadati</taxon>
        <taxon>Pseudomonadota</taxon>
        <taxon>Alphaproteobacteria</taxon>
        <taxon>Acetobacterales</taxon>
        <taxon>Roseomonadaceae</taxon>
        <taxon>Falsiroseomonas</taxon>
    </lineage>
</organism>
<proteinExistence type="predicted"/>
<dbReference type="Proteomes" id="UP000199473">
    <property type="component" value="Unassembled WGS sequence"/>
</dbReference>
<reference evidence="1 2" key="1">
    <citation type="submission" date="2016-10" db="EMBL/GenBank/DDBJ databases">
        <authorList>
            <person name="de Groot N.N."/>
        </authorList>
    </citation>
    <scope>NUCLEOTIDE SEQUENCE [LARGE SCALE GENOMIC DNA]</scope>
    <source>
        <strain evidence="1 2">DSM 19981</strain>
    </source>
</reference>
<evidence type="ECO:0008006" key="3">
    <source>
        <dbReference type="Google" id="ProtNLM"/>
    </source>
</evidence>
<evidence type="ECO:0000313" key="1">
    <source>
        <dbReference type="EMBL" id="SFK65399.1"/>
    </source>
</evidence>
<dbReference type="InterPro" id="IPR025187">
    <property type="entry name" value="DUF4112"/>
</dbReference>
<dbReference type="EMBL" id="FOSQ01000005">
    <property type="protein sequence ID" value="SFK65399.1"/>
    <property type="molecule type" value="Genomic_DNA"/>
</dbReference>
<sequence length="156" mass="16532">MSDTFHLKAALRAACTWEMPMSLSRDPSVHPSADPSSGRPAESEAALARLDRLAWMLDSALRVPGTSIRFGADAASNLLPGIGPLVSKGVSAWLILEAARLGVPRPVLLRMAGNVALDAAIGAVPLLGWTADIFLRANRRNMALLREHLARPPPAG</sequence>
<dbReference type="PANTHER" id="PTHR35519:SF2">
    <property type="entry name" value="PH DOMAIN PROTEIN"/>
    <property type="match status" value="1"/>
</dbReference>
<dbReference type="AlphaFoldDB" id="A0A1I4BBH3"/>
<gene>
    <name evidence="1" type="ORF">SAMN02745775_105102</name>
</gene>
<dbReference type="PANTHER" id="PTHR35519">
    <property type="entry name" value="MEMBRANE PROTEINS"/>
    <property type="match status" value="1"/>
</dbReference>
<protein>
    <recommendedName>
        <fullName evidence="3">DUF4112 domain-containing protein</fullName>
    </recommendedName>
</protein>
<dbReference type="STRING" id="1123062.SAMN02745775_105102"/>
<dbReference type="Pfam" id="PF13430">
    <property type="entry name" value="DUF4112"/>
    <property type="match status" value="1"/>
</dbReference>
<keyword evidence="2" id="KW-1185">Reference proteome</keyword>
<accession>A0A1I4BBH3</accession>
<dbReference type="RefSeq" id="WP_245762096.1">
    <property type="nucleotide sequence ID" value="NZ_FOSQ01000005.1"/>
</dbReference>